<evidence type="ECO:0000313" key="2">
    <source>
        <dbReference type="EMBL" id="KAK8115370.1"/>
    </source>
</evidence>
<name>A0AAW0QYB3_9PEZI</name>
<keyword evidence="1" id="KW-0732">Signal</keyword>
<dbReference type="EMBL" id="JAQQWP010000006">
    <property type="protein sequence ID" value="KAK8115370.1"/>
    <property type="molecule type" value="Genomic_DNA"/>
</dbReference>
<feature type="signal peptide" evidence="1">
    <location>
        <begin position="1"/>
        <end position="21"/>
    </location>
</feature>
<proteinExistence type="predicted"/>
<reference evidence="2 3" key="1">
    <citation type="submission" date="2023-01" db="EMBL/GenBank/DDBJ databases">
        <title>Analysis of 21 Apiospora genomes using comparative genomics revels a genus with tremendous synthesis potential of carbohydrate active enzymes and secondary metabolites.</title>
        <authorList>
            <person name="Sorensen T."/>
        </authorList>
    </citation>
    <scope>NUCLEOTIDE SEQUENCE [LARGE SCALE GENOMIC DNA]</scope>
    <source>
        <strain evidence="2 3">CBS 117206</strain>
    </source>
</reference>
<sequence>MQFTIALLALLPAVLATPAAADDEKMVVPACNCKNDAGEYNNNLCLLTIYGIWATDGKHCFAPDEGYRMDQFITDAGCAANRPGYKAECVDVTVCKGPIPGTDFYQYHQC</sequence>
<dbReference type="Proteomes" id="UP001392437">
    <property type="component" value="Unassembled WGS sequence"/>
</dbReference>
<accession>A0AAW0QYB3</accession>
<evidence type="ECO:0000313" key="3">
    <source>
        <dbReference type="Proteomes" id="UP001392437"/>
    </source>
</evidence>
<protein>
    <submittedName>
        <fullName evidence="2">Uncharacterized protein</fullName>
    </submittedName>
</protein>
<organism evidence="2 3">
    <name type="scientific">Apiospora kogelbergensis</name>
    <dbReference type="NCBI Taxonomy" id="1337665"/>
    <lineage>
        <taxon>Eukaryota</taxon>
        <taxon>Fungi</taxon>
        <taxon>Dikarya</taxon>
        <taxon>Ascomycota</taxon>
        <taxon>Pezizomycotina</taxon>
        <taxon>Sordariomycetes</taxon>
        <taxon>Xylariomycetidae</taxon>
        <taxon>Amphisphaeriales</taxon>
        <taxon>Apiosporaceae</taxon>
        <taxon>Apiospora</taxon>
    </lineage>
</organism>
<dbReference type="AlphaFoldDB" id="A0AAW0QYB3"/>
<gene>
    <name evidence="2" type="ORF">PG999_007439</name>
</gene>
<keyword evidence="3" id="KW-1185">Reference proteome</keyword>
<comment type="caution">
    <text evidence="2">The sequence shown here is derived from an EMBL/GenBank/DDBJ whole genome shotgun (WGS) entry which is preliminary data.</text>
</comment>
<evidence type="ECO:0000256" key="1">
    <source>
        <dbReference type="SAM" id="SignalP"/>
    </source>
</evidence>
<feature type="chain" id="PRO_5043486066" evidence="1">
    <location>
        <begin position="22"/>
        <end position="110"/>
    </location>
</feature>